<feature type="region of interest" description="Disordered" evidence="1">
    <location>
        <begin position="177"/>
        <end position="206"/>
    </location>
</feature>
<reference evidence="2" key="2">
    <citation type="submission" date="2021-08" db="EMBL/GenBank/DDBJ databases">
        <authorList>
            <person name="Tani A."/>
            <person name="Ola A."/>
            <person name="Ogura Y."/>
            <person name="Katsura K."/>
            <person name="Hayashi T."/>
        </authorList>
    </citation>
    <scope>NUCLEOTIDE SEQUENCE</scope>
    <source>
        <strain evidence="2">NBRC 103626</strain>
    </source>
</reference>
<protein>
    <submittedName>
        <fullName evidence="2">Uncharacterized protein</fullName>
    </submittedName>
</protein>
<name>A0AA37MG93_9HYPH</name>
<dbReference type="AlphaFoldDB" id="A0AA37MG93"/>
<reference evidence="2" key="1">
    <citation type="journal article" date="2016" name="Front. Microbiol.">
        <title>Genome Sequence of the Piezophilic, Mesophilic Sulfate-Reducing Bacterium Desulfovibrio indicus J2T.</title>
        <authorList>
            <person name="Cao J."/>
            <person name="Maignien L."/>
            <person name="Shao Z."/>
            <person name="Alain K."/>
            <person name="Jebbar M."/>
        </authorList>
    </citation>
    <scope>NUCLEOTIDE SEQUENCE</scope>
    <source>
        <strain evidence="2">NBRC 103626</strain>
    </source>
</reference>
<evidence type="ECO:0000313" key="3">
    <source>
        <dbReference type="Proteomes" id="UP001055108"/>
    </source>
</evidence>
<keyword evidence="3" id="KW-1185">Reference proteome</keyword>
<proteinExistence type="predicted"/>
<organism evidence="2 3">
    <name type="scientific">Methylobacterium gregans</name>
    <dbReference type="NCBI Taxonomy" id="374424"/>
    <lineage>
        <taxon>Bacteria</taxon>
        <taxon>Pseudomonadati</taxon>
        <taxon>Pseudomonadota</taxon>
        <taxon>Alphaproteobacteria</taxon>
        <taxon>Hyphomicrobiales</taxon>
        <taxon>Methylobacteriaceae</taxon>
        <taxon>Methylobacterium</taxon>
    </lineage>
</organism>
<evidence type="ECO:0000256" key="1">
    <source>
        <dbReference type="SAM" id="MobiDB-lite"/>
    </source>
</evidence>
<feature type="region of interest" description="Disordered" evidence="1">
    <location>
        <begin position="1"/>
        <end position="29"/>
    </location>
</feature>
<feature type="region of interest" description="Disordered" evidence="1">
    <location>
        <begin position="129"/>
        <end position="156"/>
    </location>
</feature>
<dbReference type="Proteomes" id="UP001055108">
    <property type="component" value="Unassembled WGS sequence"/>
</dbReference>
<feature type="compositionally biased region" description="Basic and acidic residues" evidence="1">
    <location>
        <begin position="133"/>
        <end position="149"/>
    </location>
</feature>
<sequence length="515" mass="55560">MGSRTVTGPRPSLTARNDGGRMSAETIEIPAPETNAPVNRRRASWRVRTWLLSAALIPVGGTAVTAQNTEGMVPACFRTGGGALEICRDGSEAEGVFWAPPPCAFARGVQILRLGSGSTAGPLQVVYHGETPLGDRRGRESCEARRATDPMDSGAVQSGRNLEQLATTMPAAEPRLWETQAEPAKPRSRRVRRGRDAATEPEPETEFGVAARNPTVVVGRDWAGEAYYHVFLISTVGTGDTARRVQIQARTYDFESFEVRSRGPDGGVAWVPFTDGAGRRRESVAPPAAVLDEGGRPVVGNCASERLDAQGLSGSISVVGQLYHYVYTDVMPEDCSEPPPRRRTALYLRTSRDLGAARVWSAPRTLMTALPPGLMVRAAKAKGMDRWALSYSCRRPANAPGGPVPDICMQYSADLSIDALAALKLFSAPVSAQRSPAYLGLRSGGDGSGRFGRVAHYWMTDRYGNLDVPDSLSAKSGFLTWLDRLAPRRDGSAVSTLYGRPVYWGTWTVRPVATR</sequence>
<gene>
    <name evidence="2" type="ORF">NBEOAGPD_4698</name>
</gene>
<accession>A0AA37MG93</accession>
<comment type="caution">
    <text evidence="2">The sequence shown here is derived from an EMBL/GenBank/DDBJ whole genome shotgun (WGS) entry which is preliminary data.</text>
</comment>
<evidence type="ECO:0000313" key="2">
    <source>
        <dbReference type="EMBL" id="GJD81449.1"/>
    </source>
</evidence>
<dbReference type="EMBL" id="BPQM01000138">
    <property type="protein sequence ID" value="GJD81449.1"/>
    <property type="molecule type" value="Genomic_DNA"/>
</dbReference>